<dbReference type="EMBL" id="CP058649">
    <property type="protein sequence ID" value="QUI23317.1"/>
    <property type="molecule type" value="Genomic_DNA"/>
</dbReference>
<dbReference type="PANTHER" id="PTHR37305:SF1">
    <property type="entry name" value="MEMBRANE PROTEIN"/>
    <property type="match status" value="1"/>
</dbReference>
<keyword evidence="3" id="KW-1185">Reference proteome</keyword>
<feature type="transmembrane region" description="Helical" evidence="1">
    <location>
        <begin position="176"/>
        <end position="193"/>
    </location>
</feature>
<sequence>MINLMTLELKKYKIRKNVFIAWICNMVTIGFVALVYYTANNPKEQAFGSYEELIAVAGTFINVIFIVFAGVLLSKFIIDEYRDKTIYLMFTYPVNRKKLILSKLLIIGIFTFCLTFLSYFFVVFAVYLIFLLTNTTLGEFNTHVLYVLATQAFIGGIVNTMVGLIPLYIAMKKKSVTMTIICSVLIGGILNSNSGGFTLYSIIIIPMCLSLVGALVIYYAIKDIDMKDLNV</sequence>
<evidence type="ECO:0000313" key="2">
    <source>
        <dbReference type="EMBL" id="QUI23317.1"/>
    </source>
</evidence>
<keyword evidence="1" id="KW-0472">Membrane</keyword>
<reference evidence="2" key="1">
    <citation type="submission" date="2020-07" db="EMBL/GenBank/DDBJ databases">
        <title>Vallitalea pronyensis genome.</title>
        <authorList>
            <person name="Postec A."/>
        </authorList>
    </citation>
    <scope>NUCLEOTIDE SEQUENCE</scope>
    <source>
        <strain evidence="2">FatNI3</strain>
    </source>
</reference>
<feature type="transmembrane region" description="Helical" evidence="1">
    <location>
        <begin position="99"/>
        <end position="132"/>
    </location>
</feature>
<keyword evidence="1" id="KW-0812">Transmembrane</keyword>
<feature type="transmembrane region" description="Helical" evidence="1">
    <location>
        <begin position="20"/>
        <end position="39"/>
    </location>
</feature>
<feature type="transmembrane region" description="Helical" evidence="1">
    <location>
        <begin position="54"/>
        <end position="78"/>
    </location>
</feature>
<dbReference type="RefSeq" id="WP_212693997.1">
    <property type="nucleotide sequence ID" value="NZ_CP058649.1"/>
</dbReference>
<evidence type="ECO:0000313" key="3">
    <source>
        <dbReference type="Proteomes" id="UP000683246"/>
    </source>
</evidence>
<accession>A0A8J8MKY2</accession>
<organism evidence="2 3">
    <name type="scientific">Vallitalea pronyensis</name>
    <dbReference type="NCBI Taxonomy" id="1348613"/>
    <lineage>
        <taxon>Bacteria</taxon>
        <taxon>Bacillati</taxon>
        <taxon>Bacillota</taxon>
        <taxon>Clostridia</taxon>
        <taxon>Lachnospirales</taxon>
        <taxon>Vallitaleaceae</taxon>
        <taxon>Vallitalea</taxon>
    </lineage>
</organism>
<dbReference type="Proteomes" id="UP000683246">
    <property type="component" value="Chromosome"/>
</dbReference>
<dbReference type="KEGG" id="vpy:HZI73_13925"/>
<proteinExistence type="predicted"/>
<feature type="transmembrane region" description="Helical" evidence="1">
    <location>
        <begin position="144"/>
        <end position="169"/>
    </location>
</feature>
<name>A0A8J8MKY2_9FIRM</name>
<evidence type="ECO:0000256" key="1">
    <source>
        <dbReference type="SAM" id="Phobius"/>
    </source>
</evidence>
<gene>
    <name evidence="2" type="ORF">HZI73_13925</name>
</gene>
<dbReference type="Pfam" id="PF12730">
    <property type="entry name" value="ABC2_membrane_4"/>
    <property type="match status" value="1"/>
</dbReference>
<dbReference type="PANTHER" id="PTHR37305">
    <property type="entry name" value="INTEGRAL MEMBRANE PROTEIN-RELATED"/>
    <property type="match status" value="1"/>
</dbReference>
<dbReference type="AlphaFoldDB" id="A0A8J8MKY2"/>
<keyword evidence="1" id="KW-1133">Transmembrane helix</keyword>
<feature type="transmembrane region" description="Helical" evidence="1">
    <location>
        <begin position="199"/>
        <end position="221"/>
    </location>
</feature>
<protein>
    <submittedName>
        <fullName evidence="2">ABC transporter permease</fullName>
    </submittedName>
</protein>